<evidence type="ECO:0000313" key="3">
    <source>
        <dbReference type="Proteomes" id="UP001159405"/>
    </source>
</evidence>
<evidence type="ECO:0000256" key="1">
    <source>
        <dbReference type="SAM" id="MobiDB-lite"/>
    </source>
</evidence>
<dbReference type="Proteomes" id="UP001159405">
    <property type="component" value="Unassembled WGS sequence"/>
</dbReference>
<feature type="compositionally biased region" description="Polar residues" evidence="1">
    <location>
        <begin position="142"/>
        <end position="173"/>
    </location>
</feature>
<sequence>MAKVAGDVDDLSNGDEDETLTVLQKEYESEDSIGKNIQNPQFAKLLGKMFRNQKHGLDKEGTQLIKQFGLDALSLLTHVNYELNMQRKQLMKSDIGKDYAALCTPHVPFTDLLFGDDLQKQLKDIGDVNKIGAKVQNHRGSQRNLSGYSSSNTNRHTFSQRNPKNSKGQTFRP</sequence>
<feature type="region of interest" description="Disordered" evidence="1">
    <location>
        <begin position="133"/>
        <end position="173"/>
    </location>
</feature>
<gene>
    <name evidence="2" type="ORF">PLOB_00023376</name>
</gene>
<accession>A0ABN8RQ40</accession>
<protein>
    <submittedName>
        <fullName evidence="2">Uncharacterized protein</fullName>
    </submittedName>
</protein>
<comment type="caution">
    <text evidence="2">The sequence shown here is derived from an EMBL/GenBank/DDBJ whole genome shotgun (WGS) entry which is preliminary data.</text>
</comment>
<dbReference type="PANTHER" id="PTHR34239">
    <property type="entry name" value="APPLE DOMAIN-CONTAINING PROTEIN"/>
    <property type="match status" value="1"/>
</dbReference>
<name>A0ABN8RQ40_9CNID</name>
<keyword evidence="3" id="KW-1185">Reference proteome</keyword>
<organism evidence="2 3">
    <name type="scientific">Porites lobata</name>
    <dbReference type="NCBI Taxonomy" id="104759"/>
    <lineage>
        <taxon>Eukaryota</taxon>
        <taxon>Metazoa</taxon>
        <taxon>Cnidaria</taxon>
        <taxon>Anthozoa</taxon>
        <taxon>Hexacorallia</taxon>
        <taxon>Scleractinia</taxon>
        <taxon>Fungiina</taxon>
        <taxon>Poritidae</taxon>
        <taxon>Porites</taxon>
    </lineage>
</organism>
<evidence type="ECO:0000313" key="2">
    <source>
        <dbReference type="EMBL" id="CAH3180483.1"/>
    </source>
</evidence>
<dbReference type="PANTHER" id="PTHR34239:SF2">
    <property type="entry name" value="TRANSPOSABLE ELEMENT P TRANSPOSASE_THAP9 CONSERVED DOMAIN-CONTAINING PROTEIN"/>
    <property type="match status" value="1"/>
</dbReference>
<dbReference type="EMBL" id="CALNXK010000277">
    <property type="protein sequence ID" value="CAH3180483.1"/>
    <property type="molecule type" value="Genomic_DNA"/>
</dbReference>
<proteinExistence type="predicted"/>
<reference evidence="2 3" key="1">
    <citation type="submission" date="2022-05" db="EMBL/GenBank/DDBJ databases">
        <authorList>
            <consortium name="Genoscope - CEA"/>
            <person name="William W."/>
        </authorList>
    </citation>
    <scope>NUCLEOTIDE SEQUENCE [LARGE SCALE GENOMIC DNA]</scope>
</reference>